<gene>
    <name evidence="3" type="ORF">G3I67_04145</name>
</gene>
<evidence type="ECO:0000256" key="1">
    <source>
        <dbReference type="ARBA" id="ARBA00006987"/>
    </source>
</evidence>
<proteinExistence type="inferred from homology"/>
<dbReference type="InterPro" id="IPR042100">
    <property type="entry name" value="Bug_dom1"/>
</dbReference>
<evidence type="ECO:0000256" key="2">
    <source>
        <dbReference type="SAM" id="SignalP"/>
    </source>
</evidence>
<name>A0A6B2QZ34_9BURK</name>
<dbReference type="Pfam" id="PF03401">
    <property type="entry name" value="TctC"/>
    <property type="match status" value="1"/>
</dbReference>
<dbReference type="AlphaFoldDB" id="A0A6B2QZ34"/>
<organism evidence="3">
    <name type="scientific">Sheuella amnicola</name>
    <dbReference type="NCBI Taxonomy" id="2707330"/>
    <lineage>
        <taxon>Bacteria</taxon>
        <taxon>Pseudomonadati</taxon>
        <taxon>Pseudomonadota</taxon>
        <taxon>Betaproteobacteria</taxon>
        <taxon>Burkholderiales</taxon>
        <taxon>Alcaligenaceae</taxon>
        <taxon>Sheuella</taxon>
    </lineage>
</organism>
<keyword evidence="2" id="KW-0732">Signal</keyword>
<dbReference type="SUPFAM" id="SSF53850">
    <property type="entry name" value="Periplasmic binding protein-like II"/>
    <property type="match status" value="1"/>
</dbReference>
<dbReference type="CDD" id="cd07012">
    <property type="entry name" value="PBP2_Bug_TTT"/>
    <property type="match status" value="1"/>
</dbReference>
<reference evidence="3" key="1">
    <citation type="submission" date="2020-02" db="EMBL/GenBank/DDBJ databases">
        <authorList>
            <person name="Chen W.-M."/>
        </authorList>
    </citation>
    <scope>NUCLEOTIDE SEQUENCE</scope>
    <source>
        <strain evidence="3">NBD-18</strain>
    </source>
</reference>
<evidence type="ECO:0000313" key="3">
    <source>
        <dbReference type="EMBL" id="NDY82419.1"/>
    </source>
</evidence>
<dbReference type="PANTHER" id="PTHR42928">
    <property type="entry name" value="TRICARBOXYLATE-BINDING PROTEIN"/>
    <property type="match status" value="1"/>
</dbReference>
<dbReference type="Gene3D" id="3.40.190.150">
    <property type="entry name" value="Bordetella uptake gene, domain 1"/>
    <property type="match status" value="1"/>
</dbReference>
<dbReference type="RefSeq" id="WP_163651815.1">
    <property type="nucleotide sequence ID" value="NZ_JAAGRN010000002.1"/>
</dbReference>
<protein>
    <submittedName>
        <fullName evidence="3">Tripartite tricarboxylate transporter substrate binding protein</fullName>
    </submittedName>
</protein>
<comment type="caution">
    <text evidence="3">The sequence shown here is derived from an EMBL/GenBank/DDBJ whole genome shotgun (WGS) entry which is preliminary data.</text>
</comment>
<dbReference type="EMBL" id="JAAGRN010000002">
    <property type="protein sequence ID" value="NDY82419.1"/>
    <property type="molecule type" value="Genomic_DNA"/>
</dbReference>
<comment type="similarity">
    <text evidence="1">Belongs to the UPF0065 (bug) family.</text>
</comment>
<dbReference type="PANTHER" id="PTHR42928:SF5">
    <property type="entry name" value="BLR1237 PROTEIN"/>
    <property type="match status" value="1"/>
</dbReference>
<dbReference type="InterPro" id="IPR005064">
    <property type="entry name" value="BUG"/>
</dbReference>
<feature type="signal peptide" evidence="2">
    <location>
        <begin position="1"/>
        <end position="28"/>
    </location>
</feature>
<dbReference type="Gene3D" id="3.40.190.10">
    <property type="entry name" value="Periplasmic binding protein-like II"/>
    <property type="match status" value="1"/>
</dbReference>
<sequence length="325" mass="34282">MKNISFRYLTLATLAGAVFTFGSNAVHAQTQSYPNKPIQLVIPFAPGDTDRMVRPFSDKMGEFLGQTVVMNFKPGAGGAVGAGQVANSKPDGYTIVGTSPGSIVVVPLANKDVTYSTESFEPIAALSEGGFMLVVPSSSTIKDMKDLVAVSKQSPGKLTFSTSGSKGITHMLAEILAQDIKVKWTHIPYQGSGPAITALLGGHVDMASTAIGPAQAHIAAGTLRPLAVFGDTRLNAFPNVPTLKELGYNIGSPVYYGILAPKGTPKEIINAIYDAAKKSVDKYNAQISENLSTLGAQIGLLGPKEYSEYLTKQKELFAQGVKLVE</sequence>
<accession>A0A6B2QZ34</accession>
<dbReference type="PIRSF" id="PIRSF017082">
    <property type="entry name" value="YflP"/>
    <property type="match status" value="1"/>
</dbReference>
<feature type="chain" id="PRO_5025447603" evidence="2">
    <location>
        <begin position="29"/>
        <end position="325"/>
    </location>
</feature>